<evidence type="ECO:0000256" key="2">
    <source>
        <dbReference type="SAM" id="MobiDB-lite"/>
    </source>
</evidence>
<protein>
    <submittedName>
        <fullName evidence="5">Putative ATP-dependent AMP-binding enzyme</fullName>
    </submittedName>
</protein>
<reference evidence="6" key="1">
    <citation type="journal article" date="2010" name="ISME J.">
        <title>The complete genome sequence of the algal symbiont Dinoroseobacter shibae: a hitchhiker's guide to life in the sea.</title>
        <authorList>
            <person name="Wagner-Dobler I."/>
            <person name="Ballhausen B."/>
            <person name="Berger M."/>
            <person name="Brinkhoff T."/>
            <person name="Buchholz I."/>
            <person name="Bunk B."/>
            <person name="Cypionka H."/>
            <person name="Daniel R."/>
            <person name="Drepper T."/>
            <person name="Gerdts G."/>
            <person name="Hahnke S."/>
            <person name="Han C."/>
            <person name="Jahn D."/>
            <person name="Kalhoefer D."/>
            <person name="Kiss H."/>
            <person name="Klenk H.P."/>
            <person name="Kyrpides N."/>
            <person name="Liebl W."/>
            <person name="Liesegang H."/>
            <person name="Meincke L."/>
            <person name="Pati A."/>
            <person name="Petersen J."/>
            <person name="Piekarski T."/>
            <person name="Pommerenke C."/>
            <person name="Pradella S."/>
            <person name="Pukall R."/>
            <person name="Rabus R."/>
            <person name="Stackebrandt E."/>
            <person name="Thole S."/>
            <person name="Thompson L."/>
            <person name="Tielen P."/>
            <person name="Tomasch J."/>
            <person name="von Jan M."/>
            <person name="Wanphrut N."/>
            <person name="Wichels A."/>
            <person name="Zech H."/>
            <person name="Simon M."/>
        </authorList>
    </citation>
    <scope>NUCLEOTIDE SEQUENCE [LARGE SCALE GENOMIC DNA]</scope>
    <source>
        <strain evidence="6">DSM 16493 / NCIMB 14021 / DFL 12</strain>
    </source>
</reference>
<dbReference type="Pfam" id="PF13193">
    <property type="entry name" value="AMP-binding_C"/>
    <property type="match status" value="1"/>
</dbReference>
<evidence type="ECO:0000313" key="6">
    <source>
        <dbReference type="Proteomes" id="UP000006833"/>
    </source>
</evidence>
<evidence type="ECO:0000259" key="3">
    <source>
        <dbReference type="Pfam" id="PF00501"/>
    </source>
</evidence>
<dbReference type="PROSITE" id="PS00455">
    <property type="entry name" value="AMP_BINDING"/>
    <property type="match status" value="1"/>
</dbReference>
<dbReference type="InterPro" id="IPR020845">
    <property type="entry name" value="AMP-binding_CS"/>
</dbReference>
<dbReference type="GO" id="GO:0044550">
    <property type="term" value="P:secondary metabolite biosynthetic process"/>
    <property type="evidence" value="ECO:0007669"/>
    <property type="project" value="TreeGrafter"/>
</dbReference>
<dbReference type="AlphaFoldDB" id="A8LKT4"/>
<dbReference type="EMBL" id="CP000830">
    <property type="protein sequence ID" value="ABV93298.1"/>
    <property type="molecule type" value="Genomic_DNA"/>
</dbReference>
<keyword evidence="1" id="KW-0436">Ligase</keyword>
<dbReference type="InterPro" id="IPR025110">
    <property type="entry name" value="AMP-bd_C"/>
</dbReference>
<dbReference type="KEGG" id="dsh:Dshi_1556"/>
<dbReference type="PANTHER" id="PTHR43352">
    <property type="entry name" value="ACETYL-COA SYNTHETASE"/>
    <property type="match status" value="1"/>
</dbReference>
<dbReference type="InterPro" id="IPR045851">
    <property type="entry name" value="AMP-bd_C_sf"/>
</dbReference>
<dbReference type="SUPFAM" id="SSF56801">
    <property type="entry name" value="Acetyl-CoA synthetase-like"/>
    <property type="match status" value="1"/>
</dbReference>
<dbReference type="InterPro" id="IPR042099">
    <property type="entry name" value="ANL_N_sf"/>
</dbReference>
<sequence>MSGDLQPRRAGPSTGVMPLPDDFDPAAPCPAPFNLAGYVLAAGDEDKIALEVLGGGAVRWTFGDLRRAVAGYAAALRTEGLAPGDKLLMRLGNTVEFPLLFLAAVAAGVVPVPTSAALTVEEVDWIAADLAPALTVQAPGVAGPSRGRVVALEALVPDRDAPLAPVPGDPDRMAYVVYTSGSSGRPRAVAHAHRAIWARRMMWRDWYGMGPEDRILHAGAFNWTYTLGVGLLDPWAMGATALIPEAGTDSAALPEALAASGASIFAAVPGVYRQILKQEALPRLPRLRHGLTAGEALPDSLRAAWRDRVGTELYEALGMSECSTFISAHPGRQAPPGHAGFAQAGRRIAALDADGVEVARGTSGVLGVHRGDPGLMLGYLEGGRPRLPLTGDWFVTGDMVEIASDGAVRYLGRGDDMMNAGGFRVSPLEVEKAFHGRPEIGEAAAVEVKIKADVTVIALFYVAAAPVTEAALAAEAAQHLARYKQPRLYIPVETLPKGRTGKLDRRALRAAYEARHDQA</sequence>
<dbReference type="GO" id="GO:0016878">
    <property type="term" value="F:acid-thiol ligase activity"/>
    <property type="evidence" value="ECO:0007669"/>
    <property type="project" value="TreeGrafter"/>
</dbReference>
<dbReference type="Proteomes" id="UP000006833">
    <property type="component" value="Chromosome"/>
</dbReference>
<dbReference type="STRING" id="398580.Dshi_1556"/>
<dbReference type="PANTHER" id="PTHR43352:SF1">
    <property type="entry name" value="ANTHRANILATE--COA LIGASE"/>
    <property type="match status" value="1"/>
</dbReference>
<name>A8LKT4_DINSH</name>
<gene>
    <name evidence="5" type="ordered locus">Dshi_1556</name>
</gene>
<dbReference type="HOGENOM" id="CLU_000022_59_10_5"/>
<dbReference type="Gene3D" id="3.40.50.12780">
    <property type="entry name" value="N-terminal domain of ligase-like"/>
    <property type="match status" value="1"/>
</dbReference>
<evidence type="ECO:0000259" key="4">
    <source>
        <dbReference type="Pfam" id="PF13193"/>
    </source>
</evidence>
<feature type="domain" description="AMP-dependent synthetase/ligase" evidence="3">
    <location>
        <begin position="42"/>
        <end position="380"/>
    </location>
</feature>
<feature type="domain" description="AMP-binding enzyme C-terminal" evidence="4">
    <location>
        <begin position="429"/>
        <end position="502"/>
    </location>
</feature>
<evidence type="ECO:0000313" key="5">
    <source>
        <dbReference type="EMBL" id="ABV93298.1"/>
    </source>
</evidence>
<dbReference type="eggNOG" id="COG0365">
    <property type="taxonomic scope" value="Bacteria"/>
</dbReference>
<accession>A8LKT4</accession>
<dbReference type="Gene3D" id="3.30.300.30">
    <property type="match status" value="1"/>
</dbReference>
<keyword evidence="6" id="KW-1185">Reference proteome</keyword>
<feature type="region of interest" description="Disordered" evidence="2">
    <location>
        <begin position="1"/>
        <end position="21"/>
    </location>
</feature>
<dbReference type="Pfam" id="PF00501">
    <property type="entry name" value="AMP-binding"/>
    <property type="match status" value="1"/>
</dbReference>
<dbReference type="InterPro" id="IPR000873">
    <property type="entry name" value="AMP-dep_synth/lig_dom"/>
</dbReference>
<evidence type="ECO:0000256" key="1">
    <source>
        <dbReference type="ARBA" id="ARBA00022598"/>
    </source>
</evidence>
<proteinExistence type="predicted"/>
<organism evidence="5 6">
    <name type="scientific">Dinoroseobacter shibae (strain DSM 16493 / NCIMB 14021 / DFL 12)</name>
    <dbReference type="NCBI Taxonomy" id="398580"/>
    <lineage>
        <taxon>Bacteria</taxon>
        <taxon>Pseudomonadati</taxon>
        <taxon>Pseudomonadota</taxon>
        <taxon>Alphaproteobacteria</taxon>
        <taxon>Rhodobacterales</taxon>
        <taxon>Roseobacteraceae</taxon>
        <taxon>Dinoroseobacter</taxon>
    </lineage>
</organism>